<dbReference type="Pfam" id="PF26107">
    <property type="entry name" value="BrxR_CTD"/>
    <property type="match status" value="1"/>
</dbReference>
<proteinExistence type="predicted"/>
<dbReference type="Pfam" id="PF26109">
    <property type="entry name" value="WHD_BrxR"/>
    <property type="match status" value="1"/>
</dbReference>
<dbReference type="PIRSF" id="PIRSF015558">
    <property type="entry name" value="Txn_reg_DeoR_prd"/>
    <property type="match status" value="1"/>
</dbReference>
<evidence type="ECO:0000313" key="4">
    <source>
        <dbReference type="EMBL" id="NDV90586.1"/>
    </source>
</evidence>
<feature type="domain" description="WYL" evidence="1">
    <location>
        <begin position="119"/>
        <end position="184"/>
    </location>
</feature>
<feature type="domain" description="DNA-binding transcriptional repressor CapW C-terminal dimerisation" evidence="2">
    <location>
        <begin position="205"/>
        <end position="271"/>
    </location>
</feature>
<name>A0A7X5RKC4_9ALTE</name>
<evidence type="ECO:0000313" key="5">
    <source>
        <dbReference type="Proteomes" id="UP000470213"/>
    </source>
</evidence>
<dbReference type="PROSITE" id="PS52050">
    <property type="entry name" value="WYL"/>
    <property type="match status" value="1"/>
</dbReference>
<dbReference type="InterPro" id="IPR059019">
    <property type="entry name" value="WHD_CapW"/>
</dbReference>
<comment type="caution">
    <text evidence="4">The sequence shown here is derived from an EMBL/GenBank/DDBJ whole genome shotgun (WGS) entry which is preliminary data.</text>
</comment>
<gene>
    <name evidence="4" type="ORF">GTH32_05170</name>
</gene>
<feature type="domain" description="DNA-binding transcriptional repressor CapW winged helix-turn-helix" evidence="3">
    <location>
        <begin position="9"/>
        <end position="80"/>
    </location>
</feature>
<keyword evidence="5" id="KW-1185">Reference proteome</keyword>
<dbReference type="InterPro" id="IPR026881">
    <property type="entry name" value="WYL_dom"/>
</dbReference>
<accession>A0A7X5RKC4</accession>
<organism evidence="4 5">
    <name type="scientific">Alteromonas profundi</name>
    <dbReference type="NCBI Taxonomy" id="2696062"/>
    <lineage>
        <taxon>Bacteria</taxon>
        <taxon>Pseudomonadati</taxon>
        <taxon>Pseudomonadota</taxon>
        <taxon>Gammaproteobacteria</taxon>
        <taxon>Alteromonadales</taxon>
        <taxon>Alteromonadaceae</taxon>
        <taxon>Alteromonas/Salinimonas group</taxon>
        <taxon>Alteromonas</taxon>
    </lineage>
</organism>
<dbReference type="Proteomes" id="UP000470213">
    <property type="component" value="Unassembled WGS sequence"/>
</dbReference>
<dbReference type="RefSeq" id="WP_163084176.1">
    <property type="nucleotide sequence ID" value="NZ_JAAAWN010000005.1"/>
</dbReference>
<dbReference type="InterPro" id="IPR059020">
    <property type="entry name" value="CapW_CTD"/>
</dbReference>
<protein>
    <submittedName>
        <fullName evidence="4">WYL domain-containing protein</fullName>
    </submittedName>
</protein>
<evidence type="ECO:0000259" key="2">
    <source>
        <dbReference type="Pfam" id="PF26107"/>
    </source>
</evidence>
<sequence length="294" mass="33283">MLETISFAQRQRLAYIDFCLLFKGAIYRQDLISKFEVGLSAGSRDFSLYKELAPSNLQYDAKEKRYFQTEGFVPLFEHDARKTLVKLANDISDGFDAIGDIQFPVESASSLNVPDIFVVAKLVQAIVNNKAVSVIYTSLSSGSNARELVPHSIVDNGQRWHVRAYDRKTSSFRDFVLTRISKVTLKATPDMSETVSNDIQWQRKISLELVPHPKNIQHPTAIELDYGMQNGVLKVPVRAAMAGYLLRRWNVDCTKHASLRTGEYQLWLRNQMLLTDIDNLAIAPGYIGEQTQYG</sequence>
<reference evidence="4 5" key="1">
    <citation type="submission" date="2020-01" db="EMBL/GenBank/DDBJ databases">
        <authorList>
            <person name="Chen J."/>
            <person name="Zhu S."/>
            <person name="Yang J."/>
        </authorList>
    </citation>
    <scope>NUCLEOTIDE SEQUENCE [LARGE SCALE GENOMIC DNA]</scope>
    <source>
        <strain evidence="4 5">345S023</strain>
    </source>
</reference>
<evidence type="ECO:0000259" key="1">
    <source>
        <dbReference type="Pfam" id="PF13280"/>
    </source>
</evidence>
<dbReference type="Pfam" id="PF13280">
    <property type="entry name" value="WYL"/>
    <property type="match status" value="1"/>
</dbReference>
<dbReference type="AlphaFoldDB" id="A0A7X5RKC4"/>
<dbReference type="InterPro" id="IPR016634">
    <property type="entry name" value="CapW-like"/>
</dbReference>
<dbReference type="EMBL" id="JAAAWN010000005">
    <property type="protein sequence ID" value="NDV90586.1"/>
    <property type="molecule type" value="Genomic_DNA"/>
</dbReference>
<evidence type="ECO:0000259" key="3">
    <source>
        <dbReference type="Pfam" id="PF26109"/>
    </source>
</evidence>